<organism evidence="1 2">
    <name type="scientific">Dokdonia ponticola</name>
    <dbReference type="NCBI Taxonomy" id="2041041"/>
    <lineage>
        <taxon>Bacteria</taxon>
        <taxon>Pseudomonadati</taxon>
        <taxon>Bacteroidota</taxon>
        <taxon>Flavobacteriia</taxon>
        <taxon>Flavobacteriales</taxon>
        <taxon>Flavobacteriaceae</taxon>
        <taxon>Dokdonia</taxon>
    </lineage>
</organism>
<dbReference type="Proteomes" id="UP001596043">
    <property type="component" value="Unassembled WGS sequence"/>
</dbReference>
<evidence type="ECO:0008006" key="3">
    <source>
        <dbReference type="Google" id="ProtNLM"/>
    </source>
</evidence>
<sequence>MNIQVDHIDSRGNQNNRNFHLTRVGFAKHLAIAGQRYSPHLSKFFRTLGMFFHYSAYIQRNAFNNDRFSEPPIALSDPTEKNQFSNLAGKAIADFLSKRIDNSLYTVNYEAAMRILGHKIIGQRPDLIAFSRQSMFALEAKGRSQGNSGNMANHKAQSGTGPIPVNFSVACVSYDLYNQVKCNYHDPYNDNVPYDNTTLSATSRIYYSGLSEFLNEKFFEINDVEIQGEKFIEINLSYRTMERIFKDEIPPLRPFHYFELFEFYRPSLILPNDIRVFARDGITNEINPFNFEQSQKDNLYVDNDRVGLRIRR</sequence>
<dbReference type="RefSeq" id="WP_379978867.1">
    <property type="nucleotide sequence ID" value="NZ_JBHSFV010000006.1"/>
</dbReference>
<gene>
    <name evidence="1" type="ORF">ACFO3O_11440</name>
</gene>
<proteinExistence type="predicted"/>
<evidence type="ECO:0000313" key="1">
    <source>
        <dbReference type="EMBL" id="MFC4634525.1"/>
    </source>
</evidence>
<evidence type="ECO:0000313" key="2">
    <source>
        <dbReference type="Proteomes" id="UP001596043"/>
    </source>
</evidence>
<keyword evidence="2" id="KW-1185">Reference proteome</keyword>
<protein>
    <recommendedName>
        <fullName evidence="3">Restriction endonuclease</fullName>
    </recommendedName>
</protein>
<dbReference type="EMBL" id="JBHSFV010000006">
    <property type="protein sequence ID" value="MFC4634525.1"/>
    <property type="molecule type" value="Genomic_DNA"/>
</dbReference>
<accession>A0ABV9HYH1</accession>
<name>A0ABV9HYH1_9FLAO</name>
<reference evidence="2" key="1">
    <citation type="journal article" date="2019" name="Int. J. Syst. Evol. Microbiol.">
        <title>The Global Catalogue of Microorganisms (GCM) 10K type strain sequencing project: providing services to taxonomists for standard genome sequencing and annotation.</title>
        <authorList>
            <consortium name="The Broad Institute Genomics Platform"/>
            <consortium name="The Broad Institute Genome Sequencing Center for Infectious Disease"/>
            <person name="Wu L."/>
            <person name="Ma J."/>
        </authorList>
    </citation>
    <scope>NUCLEOTIDE SEQUENCE [LARGE SCALE GENOMIC DNA]</scope>
    <source>
        <strain evidence="2">YJ-61-S</strain>
    </source>
</reference>
<comment type="caution">
    <text evidence="1">The sequence shown here is derived from an EMBL/GenBank/DDBJ whole genome shotgun (WGS) entry which is preliminary data.</text>
</comment>